<protein>
    <submittedName>
        <fullName evidence="1">Uncharacterized protein</fullName>
    </submittedName>
</protein>
<evidence type="ECO:0000313" key="1">
    <source>
        <dbReference type="EMBL" id="AET57655.1"/>
    </source>
</evidence>
<dbReference type="Proteomes" id="UP000005876">
    <property type="component" value="Chromosome"/>
</dbReference>
<gene>
    <name evidence="1" type="ordered locus">HPL003_04430</name>
</gene>
<name>G7VUP8_PAETH</name>
<reference evidence="2" key="1">
    <citation type="submission" date="2011-11" db="EMBL/GenBank/DDBJ databases">
        <title>Complete sequence of Paenibacillus terrae HPL-003.</title>
        <authorList>
            <person name="Shin S.H."/>
            <person name="Kim S."/>
            <person name="Kim J.Y."/>
        </authorList>
    </citation>
    <scope>NUCLEOTIDE SEQUENCE [LARGE SCALE GENOMIC DNA]</scope>
    <source>
        <strain evidence="2">HPL-003</strain>
    </source>
</reference>
<dbReference type="AlphaFoldDB" id="G7VUP8"/>
<dbReference type="EMBL" id="CP003107">
    <property type="protein sequence ID" value="AET57655.1"/>
    <property type="molecule type" value="Genomic_DNA"/>
</dbReference>
<proteinExistence type="predicted"/>
<organism evidence="1 2">
    <name type="scientific">Paenibacillus terrae (strain HPL-003)</name>
    <dbReference type="NCBI Taxonomy" id="985665"/>
    <lineage>
        <taxon>Bacteria</taxon>
        <taxon>Bacillati</taxon>
        <taxon>Bacillota</taxon>
        <taxon>Bacilli</taxon>
        <taxon>Bacillales</taxon>
        <taxon>Paenibacillaceae</taxon>
        <taxon>Paenibacillus</taxon>
    </lineage>
</organism>
<dbReference type="HOGENOM" id="CLU_3101743_0_0_9"/>
<dbReference type="KEGG" id="pta:HPL003_04430"/>
<evidence type="ECO:0000313" key="2">
    <source>
        <dbReference type="Proteomes" id="UP000005876"/>
    </source>
</evidence>
<accession>G7VUP8</accession>
<reference key="2">
    <citation type="submission" date="2011-11" db="EMBL/GenBank/DDBJ databases">
        <authorList>
            <person name="Shin S.H."/>
            <person name="Kim S."/>
            <person name="Kim J.Y."/>
        </authorList>
    </citation>
    <scope>NUCLEOTIDE SEQUENCE</scope>
    <source>
        <strain>HPL-003</strain>
    </source>
</reference>
<reference evidence="1 2" key="3">
    <citation type="journal article" date="2012" name="J. Bacteriol.">
        <title>Genome Sequence of Paenibacillus terrae HPL-003, a Xylanase-Producing Bacterium Isolated from Soil Found in Forest Residue.</title>
        <authorList>
            <person name="Shin S.H."/>
            <person name="Kim S."/>
            <person name="Kim J.Y."/>
            <person name="Song H.Y."/>
            <person name="Cho S.J."/>
            <person name="Kim D.R."/>
            <person name="Lee K.I."/>
            <person name="Lim H.K."/>
            <person name="Park N.J."/>
            <person name="Hwang I.T."/>
            <person name="Yang K.S."/>
        </authorList>
    </citation>
    <scope>NUCLEOTIDE SEQUENCE [LARGE SCALE GENOMIC DNA]</scope>
    <source>
        <strain evidence="1 2">HPL-003</strain>
    </source>
</reference>
<sequence length="51" mass="5435">MGGEPRTGLHTGISVKQQAAATWNGKRKRAGMDSQIEPLLIESVADEGTQL</sequence>